<evidence type="ECO:0000313" key="4">
    <source>
        <dbReference type="Proteomes" id="UP000198916"/>
    </source>
</evidence>
<feature type="transmembrane region" description="Helical" evidence="1">
    <location>
        <begin position="135"/>
        <end position="157"/>
    </location>
</feature>
<keyword evidence="1" id="KW-0472">Membrane</keyword>
<feature type="transmembrane region" description="Helical" evidence="1">
    <location>
        <begin position="9"/>
        <end position="28"/>
    </location>
</feature>
<feature type="transmembrane region" description="Helical" evidence="1">
    <location>
        <begin position="169"/>
        <end position="196"/>
    </location>
</feature>
<keyword evidence="4" id="KW-1185">Reference proteome</keyword>
<keyword evidence="1" id="KW-1133">Transmembrane helix</keyword>
<feature type="transmembrane region" description="Helical" evidence="1">
    <location>
        <begin position="235"/>
        <end position="257"/>
    </location>
</feature>
<dbReference type="GO" id="GO:0016747">
    <property type="term" value="F:acyltransferase activity, transferring groups other than amino-acyl groups"/>
    <property type="evidence" value="ECO:0007669"/>
    <property type="project" value="InterPro"/>
</dbReference>
<dbReference type="EMBL" id="FNZR01000004">
    <property type="protein sequence ID" value="SEL24993.1"/>
    <property type="molecule type" value="Genomic_DNA"/>
</dbReference>
<reference evidence="4" key="1">
    <citation type="submission" date="2016-10" db="EMBL/GenBank/DDBJ databases">
        <authorList>
            <person name="Varghese N."/>
            <person name="Submissions S."/>
        </authorList>
    </citation>
    <scope>NUCLEOTIDE SEQUENCE [LARGE SCALE GENOMIC DNA]</scope>
    <source>
        <strain evidence="4">Jip14</strain>
    </source>
</reference>
<feature type="transmembrane region" description="Helical" evidence="1">
    <location>
        <begin position="202"/>
        <end position="223"/>
    </location>
</feature>
<proteinExistence type="predicted"/>
<feature type="transmembrane region" description="Helical" evidence="1">
    <location>
        <begin position="301"/>
        <end position="323"/>
    </location>
</feature>
<feature type="transmembrane region" description="Helical" evidence="1">
    <location>
        <begin position="329"/>
        <end position="350"/>
    </location>
</feature>
<evidence type="ECO:0000259" key="2">
    <source>
        <dbReference type="Pfam" id="PF01757"/>
    </source>
</evidence>
<dbReference type="Proteomes" id="UP000198916">
    <property type="component" value="Unassembled WGS sequence"/>
</dbReference>
<dbReference type="GO" id="GO:0000271">
    <property type="term" value="P:polysaccharide biosynthetic process"/>
    <property type="evidence" value="ECO:0007669"/>
    <property type="project" value="TreeGrafter"/>
</dbReference>
<keyword evidence="3" id="KW-0378">Hydrolase</keyword>
<protein>
    <submittedName>
        <fullName evidence="3">Peptidoglycan/LPS O-acetylase OafA/YrhL, contains acyltransferase and SGNH-hydrolase domains</fullName>
    </submittedName>
</protein>
<dbReference type="OrthoDB" id="9767863at2"/>
<dbReference type="STRING" id="332977.SAMN05421740_10450"/>
<feature type="transmembrane region" description="Helical" evidence="1">
    <location>
        <begin position="63"/>
        <end position="83"/>
    </location>
</feature>
<evidence type="ECO:0000256" key="1">
    <source>
        <dbReference type="SAM" id="Phobius"/>
    </source>
</evidence>
<feature type="transmembrane region" description="Helical" evidence="1">
    <location>
        <begin position="104"/>
        <end position="123"/>
    </location>
</feature>
<evidence type="ECO:0000313" key="3">
    <source>
        <dbReference type="EMBL" id="SEL24993.1"/>
    </source>
</evidence>
<gene>
    <name evidence="3" type="ORF">SAMN05421740_10450</name>
</gene>
<name>A0A1H7NN48_9SPHI</name>
<keyword evidence="3" id="KW-0808">Transferase</keyword>
<dbReference type="GO" id="GO:0016020">
    <property type="term" value="C:membrane"/>
    <property type="evidence" value="ECO:0007669"/>
    <property type="project" value="TreeGrafter"/>
</dbReference>
<organism evidence="3 4">
    <name type="scientific">Parapedobacter koreensis</name>
    <dbReference type="NCBI Taxonomy" id="332977"/>
    <lineage>
        <taxon>Bacteria</taxon>
        <taxon>Pseudomonadati</taxon>
        <taxon>Bacteroidota</taxon>
        <taxon>Sphingobacteriia</taxon>
        <taxon>Sphingobacteriales</taxon>
        <taxon>Sphingobacteriaceae</taxon>
        <taxon>Parapedobacter</taxon>
    </lineage>
</organism>
<dbReference type="PANTHER" id="PTHR23028:SF53">
    <property type="entry name" value="ACYL_TRANSF_3 DOMAIN-CONTAINING PROTEIN"/>
    <property type="match status" value="1"/>
</dbReference>
<dbReference type="GO" id="GO:0016787">
    <property type="term" value="F:hydrolase activity"/>
    <property type="evidence" value="ECO:0007669"/>
    <property type="project" value="UniProtKB-KW"/>
</dbReference>
<dbReference type="RefSeq" id="WP_090605540.1">
    <property type="nucleotide sequence ID" value="NZ_FNZR01000004.1"/>
</dbReference>
<sequence length="370" mass="44118">MNTKAPIRFYWLDILRGLAALSIVLWHWQHFFFDNQIKSEFGQNIDKTLFPFYNLLRPFYGQGWRAVEFFFTLSGFIFFWLYSKKISQREISFLSYMKLRISRLYPLHLLTLVGVILLQMLYFNNHGFYFVYHDYRTLTFIGYLTLTFNWFVSYFSFNGPSWSVSVEMFLYILFFGICTLKLNHWMICIGLMFLGYCLRFTQFYSIGTGMLSFFAGGIAFFIYSFLYKRYSFRTNWILIVCMLTISLVYIIYIRYLAKQQLPFYFFELYMFPVIVICISLIESLLGSGLGRKFAFIGDISYSSYLIHFPLQLIFVLVIESFSLNQKIFYLPRTLITFYIVLIALSFFSLLRKTDSKISSQSLVKITIYLL</sequence>
<dbReference type="InterPro" id="IPR050879">
    <property type="entry name" value="Acyltransferase_3"/>
</dbReference>
<keyword evidence="3" id="KW-0012">Acyltransferase</keyword>
<feature type="transmembrane region" description="Helical" evidence="1">
    <location>
        <begin position="269"/>
        <end position="289"/>
    </location>
</feature>
<dbReference type="Pfam" id="PF01757">
    <property type="entry name" value="Acyl_transf_3"/>
    <property type="match status" value="1"/>
</dbReference>
<dbReference type="AlphaFoldDB" id="A0A1H7NN48"/>
<dbReference type="InterPro" id="IPR002656">
    <property type="entry name" value="Acyl_transf_3_dom"/>
</dbReference>
<keyword evidence="1" id="KW-0812">Transmembrane</keyword>
<accession>A0A1H7NN48</accession>
<dbReference type="PANTHER" id="PTHR23028">
    <property type="entry name" value="ACETYLTRANSFERASE"/>
    <property type="match status" value="1"/>
</dbReference>
<feature type="domain" description="Acyltransferase 3" evidence="2">
    <location>
        <begin position="10"/>
        <end position="344"/>
    </location>
</feature>